<dbReference type="GO" id="GO:0000287">
    <property type="term" value="F:magnesium ion binding"/>
    <property type="evidence" value="ECO:0007669"/>
    <property type="project" value="UniProtKB-UniRule"/>
</dbReference>
<feature type="domain" description="Dihydroxy-acid/6-phosphogluconate dehydratase N-terminal" evidence="16">
    <location>
        <begin position="34"/>
        <end position="359"/>
    </location>
</feature>
<evidence type="ECO:0000256" key="4">
    <source>
        <dbReference type="ARBA" id="ARBA00022714"/>
    </source>
</evidence>
<dbReference type="UniPathway" id="UPA00049">
    <property type="reaction ID" value="UER00061"/>
</dbReference>
<dbReference type="Proteomes" id="UP000031521">
    <property type="component" value="Chromosome"/>
</dbReference>
<dbReference type="PROSITE" id="PS00886">
    <property type="entry name" value="ILVD_EDD_1"/>
    <property type="match status" value="1"/>
</dbReference>
<dbReference type="InterPro" id="IPR037237">
    <property type="entry name" value="IlvD/EDD_N"/>
</dbReference>
<gene>
    <name evidence="15" type="primary">ilvD</name>
    <name evidence="18" type="ORF">P73_0371</name>
</gene>
<evidence type="ECO:0000256" key="14">
    <source>
        <dbReference type="ARBA" id="ARBA00029490"/>
    </source>
</evidence>
<comment type="cofactor">
    <cofactor evidence="1 15">
        <name>Mg(2+)</name>
        <dbReference type="ChEBI" id="CHEBI:18420"/>
    </cofactor>
</comment>
<comment type="pathway">
    <text evidence="12 15">Amino-acid biosynthesis; L-valine biosynthesis; L-valine from pyruvate: step 3/4.</text>
</comment>
<evidence type="ECO:0000256" key="10">
    <source>
        <dbReference type="ARBA" id="ARBA00023304"/>
    </source>
</evidence>
<keyword evidence="10 15" id="KW-0100">Branched-chain amino acid biosynthesis</keyword>
<dbReference type="NCBIfam" id="NF009103">
    <property type="entry name" value="PRK12448.1"/>
    <property type="match status" value="1"/>
</dbReference>
<feature type="domain" description="Dihydroxy-acid/6-phosphogluconate dehydratase C-terminal" evidence="17">
    <location>
        <begin position="408"/>
        <end position="604"/>
    </location>
</feature>
<feature type="binding site" description="via carbamate group" evidence="15">
    <location>
        <position position="124"/>
    </location>
    <ligand>
        <name>Mg(2+)</name>
        <dbReference type="ChEBI" id="CHEBI:18420"/>
    </ligand>
</feature>
<evidence type="ECO:0000256" key="11">
    <source>
        <dbReference type="ARBA" id="ARBA00029304"/>
    </source>
</evidence>
<dbReference type="EMBL" id="CP004393">
    <property type="protein sequence ID" value="AJE45086.1"/>
    <property type="molecule type" value="Genomic_DNA"/>
</dbReference>
<dbReference type="HOGENOM" id="CLU_014271_4_2_5"/>
<evidence type="ECO:0000256" key="3">
    <source>
        <dbReference type="ARBA" id="ARBA00022605"/>
    </source>
</evidence>
<accession>A0A0B5DWJ2</accession>
<evidence type="ECO:0000256" key="7">
    <source>
        <dbReference type="ARBA" id="ARBA00023004"/>
    </source>
</evidence>
<keyword evidence="8 15" id="KW-0411">Iron-sulfur</keyword>
<proteinExistence type="inferred from homology"/>
<feature type="modified residue" description="N6-carboxylysine" evidence="15">
    <location>
        <position position="124"/>
    </location>
</feature>
<feature type="binding site" evidence="15">
    <location>
        <position position="81"/>
    </location>
    <ligand>
        <name>Mg(2+)</name>
        <dbReference type="ChEBI" id="CHEBI:18420"/>
    </ligand>
</feature>
<keyword evidence="9 15" id="KW-0456">Lyase</keyword>
<dbReference type="NCBIfam" id="TIGR00110">
    <property type="entry name" value="ilvD"/>
    <property type="match status" value="1"/>
</dbReference>
<dbReference type="GO" id="GO:0051537">
    <property type="term" value="F:2 iron, 2 sulfur cluster binding"/>
    <property type="evidence" value="ECO:0007669"/>
    <property type="project" value="UniProtKB-UniRule"/>
</dbReference>
<dbReference type="GO" id="GO:0005829">
    <property type="term" value="C:cytosol"/>
    <property type="evidence" value="ECO:0007669"/>
    <property type="project" value="TreeGrafter"/>
</dbReference>
<evidence type="ECO:0000256" key="8">
    <source>
        <dbReference type="ARBA" id="ARBA00023014"/>
    </source>
</evidence>
<evidence type="ECO:0000256" key="15">
    <source>
        <dbReference type="HAMAP-Rule" id="MF_00012"/>
    </source>
</evidence>
<evidence type="ECO:0000256" key="6">
    <source>
        <dbReference type="ARBA" id="ARBA00022842"/>
    </source>
</evidence>
<comment type="caution">
    <text evidence="15">Lacks conserved residue(s) required for the propagation of feature annotation.</text>
</comment>
<protein>
    <recommendedName>
        <fullName evidence="14 15">Dihydroxy-acid dehydratase</fullName>
        <shortName evidence="15">DAD</shortName>
        <ecNumber evidence="14 15">4.2.1.9</ecNumber>
    </recommendedName>
</protein>
<evidence type="ECO:0000256" key="12">
    <source>
        <dbReference type="ARBA" id="ARBA00029436"/>
    </source>
</evidence>
<dbReference type="Pfam" id="PF24877">
    <property type="entry name" value="ILV_EDD_C"/>
    <property type="match status" value="1"/>
</dbReference>
<feature type="binding site" evidence="15">
    <location>
        <position position="123"/>
    </location>
    <ligand>
        <name>Mg(2+)</name>
        <dbReference type="ChEBI" id="CHEBI:18420"/>
    </ligand>
</feature>
<dbReference type="HAMAP" id="MF_00012">
    <property type="entry name" value="IlvD"/>
    <property type="match status" value="1"/>
</dbReference>
<dbReference type="Pfam" id="PF00920">
    <property type="entry name" value="ILVD_EDD_N"/>
    <property type="match status" value="1"/>
</dbReference>
<dbReference type="GO" id="GO:0004160">
    <property type="term" value="F:dihydroxy-acid dehydratase activity"/>
    <property type="evidence" value="ECO:0007669"/>
    <property type="project" value="UniProtKB-UniRule"/>
</dbReference>
<evidence type="ECO:0000256" key="13">
    <source>
        <dbReference type="ARBA" id="ARBA00029437"/>
    </source>
</evidence>
<feature type="active site" description="Proton acceptor" evidence="15">
    <location>
        <position position="517"/>
    </location>
</feature>
<dbReference type="InterPro" id="IPR042096">
    <property type="entry name" value="Dihydro-acid_dehy_C"/>
</dbReference>
<comment type="subunit">
    <text evidence="15">Homodimer.</text>
</comment>
<dbReference type="AlphaFoldDB" id="A0A0B5DWJ2"/>
<keyword evidence="6 15" id="KW-0460">Magnesium</keyword>
<dbReference type="UniPathway" id="UPA00047">
    <property type="reaction ID" value="UER00057"/>
</dbReference>
<dbReference type="InterPro" id="IPR020558">
    <property type="entry name" value="DiOHA_6PGluconate_deHydtase_CS"/>
</dbReference>
<comment type="catalytic activity">
    <reaction evidence="11">
        <text>(2R)-2,3-dihydroxy-3-methylbutanoate = 3-methyl-2-oxobutanoate + H2O</text>
        <dbReference type="Rhea" id="RHEA:24809"/>
        <dbReference type="ChEBI" id="CHEBI:11851"/>
        <dbReference type="ChEBI" id="CHEBI:15377"/>
        <dbReference type="ChEBI" id="CHEBI:49072"/>
        <dbReference type="EC" id="4.2.1.9"/>
    </reaction>
    <physiologicalReaction direction="left-to-right" evidence="11">
        <dbReference type="Rhea" id="RHEA:24810"/>
    </physiologicalReaction>
</comment>
<keyword evidence="19" id="KW-1185">Reference proteome</keyword>
<comment type="catalytic activity">
    <reaction evidence="15">
        <text>(2R,3R)-2,3-dihydroxy-3-methylpentanoate = (S)-3-methyl-2-oxopentanoate + H2O</text>
        <dbReference type="Rhea" id="RHEA:27694"/>
        <dbReference type="ChEBI" id="CHEBI:15377"/>
        <dbReference type="ChEBI" id="CHEBI:35146"/>
        <dbReference type="ChEBI" id="CHEBI:49258"/>
        <dbReference type="EC" id="4.2.1.9"/>
    </reaction>
</comment>
<dbReference type="KEGG" id="cid:P73_0371"/>
<dbReference type="FunFam" id="3.50.30.80:FF:000001">
    <property type="entry name" value="Dihydroxy-acid dehydratase"/>
    <property type="match status" value="1"/>
</dbReference>
<feature type="binding site" evidence="15">
    <location>
        <position position="491"/>
    </location>
    <ligand>
        <name>Mg(2+)</name>
        <dbReference type="ChEBI" id="CHEBI:18420"/>
    </ligand>
</feature>
<reference evidence="18 19" key="1">
    <citation type="journal article" date="2014" name="Int. J. Syst. Evol. Microbiol.">
        <title>Celeribacter indicus sp. nov., a polycyclic aromatic hydrocarbon-degrading bacterium from deep-sea sediment and reclassification of Huaishuia halophila as Celeribacter halophilus comb. nov.</title>
        <authorList>
            <person name="Lai Q."/>
            <person name="Cao J."/>
            <person name="Yuan J."/>
            <person name="Li F."/>
            <person name="Shao Z."/>
        </authorList>
    </citation>
    <scope>NUCLEOTIDE SEQUENCE [LARGE SCALE GENOMIC DNA]</scope>
    <source>
        <strain evidence="18">P73</strain>
    </source>
</reference>
<dbReference type="OrthoDB" id="9807077at2"/>
<evidence type="ECO:0000256" key="5">
    <source>
        <dbReference type="ARBA" id="ARBA00022723"/>
    </source>
</evidence>
<dbReference type="Gene3D" id="3.50.30.80">
    <property type="entry name" value="IlvD/EDD C-terminal domain-like"/>
    <property type="match status" value="1"/>
</dbReference>
<organism evidence="18 19">
    <name type="scientific">Celeribacter indicus</name>
    <dbReference type="NCBI Taxonomy" id="1208324"/>
    <lineage>
        <taxon>Bacteria</taxon>
        <taxon>Pseudomonadati</taxon>
        <taxon>Pseudomonadota</taxon>
        <taxon>Alphaproteobacteria</taxon>
        <taxon>Rhodobacterales</taxon>
        <taxon>Roseobacteraceae</taxon>
        <taxon>Celeribacter</taxon>
    </lineage>
</organism>
<dbReference type="GO" id="GO:0009099">
    <property type="term" value="P:L-valine biosynthetic process"/>
    <property type="evidence" value="ECO:0007669"/>
    <property type="project" value="UniProtKB-UniRule"/>
</dbReference>
<keyword evidence="3 15" id="KW-0028">Amino-acid biosynthesis</keyword>
<sequence length="614" mass="65758">MPHYRSRRSTHGRNMAGARGLWRATGMTDSDFGKPIIAVVNSFTQFVPGHVHLKDLGQMVAREIEKAGGVAKEFNTIAVDDGIAMGHDGMLYSLPSREVIADSVEYMVNAHCADAMVCISNCDKITPGMMMAAMRLNIPVIFVSGGPMEAGKVQIGDLERAVDLVDAMVAAADDQYTDEQVNEFEANACPTCGSCSGMFTANSMNCLAEALGLALPGNGSTLATHADRKQLFLEAGRKIVEITKRHYEGEEPGLLPREIATFEAFQNAMSLDIAMGGSTNTVLHLLAIAHEGEVDFTMQDIDKLSRKVPCLCKVAPNIHNVHMEDVHRAGGIFSILGELYRGGLLHGDVRTIHADTMAQAISKWDIAVANNPEAEQFFRAAPGGVRTTQAFSTENRYKELDTDRKGGVIRSVDHAFSKDGGLAVLFGNIAERGCIVKTAGVDESILKFSGPAHVFESQDDAVNGILTRKVEAGEVVVIRYEGPQGGPGMQEMLYPTSYLKSKGLGKKCALLTDGRFSGGTSGLSIGHVSPEAAEGGLIGLVETGDIVEIDIPNRTINLKVDDATLAARREAKGPLPWKPTEERPRAVSTALRAYAMFASSADKGGVRILPENAG</sequence>
<evidence type="ECO:0000256" key="9">
    <source>
        <dbReference type="ARBA" id="ARBA00023239"/>
    </source>
</evidence>
<dbReference type="PANTHER" id="PTHR43661:SF3">
    <property type="entry name" value="D-XYLONATE DEHYDRATASE YAGF-RELATED"/>
    <property type="match status" value="1"/>
</dbReference>
<evidence type="ECO:0000259" key="17">
    <source>
        <dbReference type="Pfam" id="PF24877"/>
    </source>
</evidence>
<dbReference type="SUPFAM" id="SSF52016">
    <property type="entry name" value="LeuD/IlvD-like"/>
    <property type="match status" value="1"/>
</dbReference>
<comment type="similarity">
    <text evidence="2 15">Belongs to the IlvD/Edd family.</text>
</comment>
<evidence type="ECO:0000313" key="18">
    <source>
        <dbReference type="EMBL" id="AJE45086.1"/>
    </source>
</evidence>
<evidence type="ECO:0000256" key="1">
    <source>
        <dbReference type="ARBA" id="ARBA00001946"/>
    </source>
</evidence>
<dbReference type="RefSeq" id="WP_043868212.1">
    <property type="nucleotide sequence ID" value="NZ_CP004393.1"/>
</dbReference>
<evidence type="ECO:0000313" key="19">
    <source>
        <dbReference type="Proteomes" id="UP000031521"/>
    </source>
</evidence>
<dbReference type="InterPro" id="IPR004404">
    <property type="entry name" value="DihydroxyA_deHydtase"/>
</dbReference>
<keyword evidence="4 15" id="KW-0001">2Fe-2S</keyword>
<dbReference type="PROSITE" id="PS00887">
    <property type="entry name" value="ILVD_EDD_2"/>
    <property type="match status" value="1"/>
</dbReference>
<keyword evidence="7 15" id="KW-0408">Iron</keyword>
<comment type="pathway">
    <text evidence="13 15">Amino-acid biosynthesis; L-isoleucine biosynthesis; L-isoleucine from 2-oxobutanoate: step 3/4.</text>
</comment>
<evidence type="ECO:0000256" key="2">
    <source>
        <dbReference type="ARBA" id="ARBA00006486"/>
    </source>
</evidence>
<dbReference type="STRING" id="1208324.P73_0371"/>
<dbReference type="PANTHER" id="PTHR43661">
    <property type="entry name" value="D-XYLONATE DEHYDRATASE"/>
    <property type="match status" value="1"/>
</dbReference>
<comment type="cofactor">
    <cofactor evidence="15">
        <name>[2Fe-2S] cluster</name>
        <dbReference type="ChEBI" id="CHEBI:190135"/>
    </cofactor>
    <text evidence="15">Binds 1 [2Fe-2S] cluster per subunit. This cluster acts as a Lewis acid cofactor.</text>
</comment>
<name>A0A0B5DWJ2_9RHOB</name>
<dbReference type="InterPro" id="IPR000581">
    <property type="entry name" value="ILV_EDD_N"/>
</dbReference>
<dbReference type="EC" id="4.2.1.9" evidence="14 15"/>
<evidence type="ECO:0000259" key="16">
    <source>
        <dbReference type="Pfam" id="PF00920"/>
    </source>
</evidence>
<comment type="function">
    <text evidence="15">Functions in the biosynthesis of branched-chain amino acids. Catalyzes the dehydration of (2R,3R)-2,3-dihydroxy-3-methylpentanoate (2,3-dihydroxy-3-methylvalerate) into 2-oxo-3-methylpentanoate (2-oxo-3-methylvalerate) and of (2R)-2,3-dihydroxy-3-methylbutanoate (2,3-dihydroxyisovalerate) into 2-oxo-3-methylbutanoate (2-oxoisovalerate), the penultimate precursor to L-isoleucine and L-valine, respectively.</text>
</comment>
<dbReference type="InterPro" id="IPR056740">
    <property type="entry name" value="ILV_EDD_C"/>
</dbReference>
<dbReference type="GO" id="GO:0009097">
    <property type="term" value="P:isoleucine biosynthetic process"/>
    <property type="evidence" value="ECO:0007669"/>
    <property type="project" value="UniProtKB-UniRule"/>
</dbReference>
<dbReference type="SUPFAM" id="SSF143975">
    <property type="entry name" value="IlvD/EDD N-terminal domain-like"/>
    <property type="match status" value="1"/>
</dbReference>
<keyword evidence="5 15" id="KW-0479">Metal-binding</keyword>